<gene>
    <name evidence="1" type="ORF">MPLDJ20_60287</name>
</gene>
<dbReference type="EMBL" id="CCNB01000043">
    <property type="protein sequence ID" value="CDX43624.1"/>
    <property type="molecule type" value="Genomic_DNA"/>
</dbReference>
<dbReference type="Proteomes" id="UP000046373">
    <property type="component" value="Unassembled WGS sequence"/>
</dbReference>
<dbReference type="AlphaFoldDB" id="A0A090FPN4"/>
<name>A0A090FPN4_MESPL</name>
<evidence type="ECO:0000313" key="1">
    <source>
        <dbReference type="EMBL" id="CDX43624.1"/>
    </source>
</evidence>
<protein>
    <submittedName>
        <fullName evidence="1">Uncharacterized protein</fullName>
    </submittedName>
</protein>
<reference evidence="1 2" key="1">
    <citation type="submission" date="2014-08" db="EMBL/GenBank/DDBJ databases">
        <authorList>
            <person name="Moulin Lionel"/>
        </authorList>
    </citation>
    <scope>NUCLEOTIDE SEQUENCE [LARGE SCALE GENOMIC DNA]</scope>
</reference>
<sequence>MNRHFVLTFVLAHDVTQKVCNFLVSC</sequence>
<evidence type="ECO:0000313" key="2">
    <source>
        <dbReference type="Proteomes" id="UP000046373"/>
    </source>
</evidence>
<organism evidence="1 2">
    <name type="scientific">Mesorhizobium plurifarium</name>
    <dbReference type="NCBI Taxonomy" id="69974"/>
    <lineage>
        <taxon>Bacteria</taxon>
        <taxon>Pseudomonadati</taxon>
        <taxon>Pseudomonadota</taxon>
        <taxon>Alphaproteobacteria</taxon>
        <taxon>Hyphomicrobiales</taxon>
        <taxon>Phyllobacteriaceae</taxon>
        <taxon>Mesorhizobium</taxon>
    </lineage>
</organism>
<accession>A0A090FPN4</accession>
<proteinExistence type="predicted"/>